<feature type="domain" description="Response regulatory" evidence="8">
    <location>
        <begin position="271"/>
        <end position="387"/>
    </location>
</feature>
<keyword evidence="11" id="KW-1185">Reference proteome</keyword>
<dbReference type="CDD" id="cd17535">
    <property type="entry name" value="REC_NarL-like"/>
    <property type="match status" value="1"/>
</dbReference>
<dbReference type="Pfam" id="PF00486">
    <property type="entry name" value="Trans_reg_C"/>
    <property type="match status" value="1"/>
</dbReference>
<dbReference type="SMART" id="SM00448">
    <property type="entry name" value="REC"/>
    <property type="match status" value="1"/>
</dbReference>
<dbReference type="InterPro" id="IPR011990">
    <property type="entry name" value="TPR-like_helical_dom_sf"/>
</dbReference>
<dbReference type="InterPro" id="IPR058245">
    <property type="entry name" value="NreC/VraR/RcsB-like_REC"/>
</dbReference>
<name>A0ABT1JT95_9ACTN</name>
<dbReference type="Pfam" id="PF00072">
    <property type="entry name" value="Response_reg"/>
    <property type="match status" value="1"/>
</dbReference>
<dbReference type="InterPro" id="IPR000792">
    <property type="entry name" value="Tscrpt_reg_LuxR_C"/>
</dbReference>
<evidence type="ECO:0000259" key="9">
    <source>
        <dbReference type="PROSITE" id="PS51755"/>
    </source>
</evidence>
<feature type="domain" description="OmpR/PhoB-type" evidence="9">
    <location>
        <begin position="1"/>
        <end position="98"/>
    </location>
</feature>
<feature type="modified residue" description="4-aspartylphosphate" evidence="6">
    <location>
        <position position="322"/>
    </location>
</feature>
<evidence type="ECO:0000256" key="1">
    <source>
        <dbReference type="ARBA" id="ARBA00005820"/>
    </source>
</evidence>
<dbReference type="SMART" id="SM01043">
    <property type="entry name" value="BTAD"/>
    <property type="match status" value="1"/>
</dbReference>
<dbReference type="InterPro" id="IPR001867">
    <property type="entry name" value="OmpR/PhoB-type_DNA-bd"/>
</dbReference>
<dbReference type="SMART" id="SM00862">
    <property type="entry name" value="Trans_reg_C"/>
    <property type="match status" value="1"/>
</dbReference>
<dbReference type="PANTHER" id="PTHR35807">
    <property type="entry name" value="TRANSCRIPTIONAL REGULATOR REDD-RELATED"/>
    <property type="match status" value="1"/>
</dbReference>
<evidence type="ECO:0000256" key="5">
    <source>
        <dbReference type="ARBA" id="ARBA00023163"/>
    </source>
</evidence>
<evidence type="ECO:0000256" key="6">
    <source>
        <dbReference type="PROSITE-ProRule" id="PRU00169"/>
    </source>
</evidence>
<reference evidence="10 11" key="1">
    <citation type="submission" date="2022-06" db="EMBL/GenBank/DDBJ databases">
        <title>Sequencing the genomes of 1000 actinobacteria strains.</title>
        <authorList>
            <person name="Klenk H.-P."/>
        </authorList>
    </citation>
    <scope>NUCLEOTIDE SEQUENCE [LARGE SCALE GENOMIC DNA]</scope>
    <source>
        <strain evidence="10 11">DSM 44170</strain>
    </source>
</reference>
<evidence type="ECO:0000256" key="3">
    <source>
        <dbReference type="ARBA" id="ARBA00023015"/>
    </source>
</evidence>
<dbReference type="EMBL" id="JAMZEC010000001">
    <property type="protein sequence ID" value="MCP2344559.1"/>
    <property type="molecule type" value="Genomic_DNA"/>
</dbReference>
<dbReference type="GO" id="GO:0003677">
    <property type="term" value="F:DNA binding"/>
    <property type="evidence" value="ECO:0007669"/>
    <property type="project" value="UniProtKB-KW"/>
</dbReference>
<evidence type="ECO:0000259" key="8">
    <source>
        <dbReference type="PROSITE" id="PS50110"/>
    </source>
</evidence>
<dbReference type="Pfam" id="PF00196">
    <property type="entry name" value="GerE"/>
    <property type="match status" value="1"/>
</dbReference>
<keyword evidence="2 6" id="KW-0597">Phosphoprotein</keyword>
<dbReference type="PROSITE" id="PS51755">
    <property type="entry name" value="OMPR_PHOB"/>
    <property type="match status" value="1"/>
</dbReference>
<evidence type="ECO:0000256" key="2">
    <source>
        <dbReference type="ARBA" id="ARBA00022553"/>
    </source>
</evidence>
<dbReference type="SUPFAM" id="SSF52172">
    <property type="entry name" value="CheY-like"/>
    <property type="match status" value="1"/>
</dbReference>
<accession>A0ABT1JT95</accession>
<evidence type="ECO:0000313" key="11">
    <source>
        <dbReference type="Proteomes" id="UP001320766"/>
    </source>
</evidence>
<keyword evidence="4 7" id="KW-0238">DNA-binding</keyword>
<dbReference type="InterPro" id="IPR001789">
    <property type="entry name" value="Sig_transdc_resp-reg_receiver"/>
</dbReference>
<evidence type="ECO:0000256" key="4">
    <source>
        <dbReference type="ARBA" id="ARBA00023125"/>
    </source>
</evidence>
<dbReference type="Gene3D" id="1.10.10.10">
    <property type="entry name" value="Winged helix-like DNA-binding domain superfamily/Winged helix DNA-binding domain"/>
    <property type="match status" value="1"/>
</dbReference>
<dbReference type="InterPro" id="IPR036388">
    <property type="entry name" value="WH-like_DNA-bd_sf"/>
</dbReference>
<dbReference type="Gene3D" id="3.40.50.2300">
    <property type="match status" value="1"/>
</dbReference>
<dbReference type="Proteomes" id="UP001320766">
    <property type="component" value="Unassembled WGS sequence"/>
</dbReference>
<evidence type="ECO:0000256" key="7">
    <source>
        <dbReference type="PROSITE-ProRule" id="PRU01091"/>
    </source>
</evidence>
<keyword evidence="3" id="KW-0805">Transcription regulation</keyword>
<dbReference type="SUPFAM" id="SSF46894">
    <property type="entry name" value="C-terminal effector domain of the bipartite response regulators"/>
    <property type="match status" value="2"/>
</dbReference>
<keyword evidence="5" id="KW-0804">Transcription</keyword>
<sequence length="488" mass="51527">MLTFTALGPFHAWSDGVPLDLGGQRQRAVLARLLVAGGRAVPVTTLIDELWPGDPPAQALSTIQGYVSRLRRALEPGRAPREEAGVLVSAARGYALRATPDQVDAWRFEDLVQSDGDPARLWEAMDAALALWRGPALAEFSDLTWAVTEAGRLEELRLVAVERRAGAGLALGRATALVADLEAHASAYPLREEAWRLLALALYRTGRQGDALGALRRARAIWRDELGLDLTSGLQRLEGDMLAQRLEEPASPAPATSPAPVSASVAGPALRVLVADDQALVRAGMRTVLSDEPGLEPAGEAADGEEAIALARRTRPDVVLLDIQMPRLDGLAAARRILADERPPKVIVMTTFGSDDNLYAALRAGVSGFVLKTSPPEQLVAAIRAAAAGDALIDPAVTTRVIAGFAGRTDPASPPALAGLSDDRIDVLKLVARGLTNQQIARTLALPEPAVAARVTALLDHLGLIDRAQLVVAAYESGLVTPGGAIRK</sequence>
<protein>
    <submittedName>
        <fullName evidence="10">DNA-binding NarL/FixJ family response regulator/DNA-binding SARP family transcriptional activator</fullName>
    </submittedName>
</protein>
<dbReference type="InterPro" id="IPR005158">
    <property type="entry name" value="BTAD"/>
</dbReference>
<gene>
    <name evidence="10" type="ORF">HD595_000681</name>
</gene>
<organism evidence="10 11">
    <name type="scientific">Nonomuraea roseoviolacea subsp. carminata</name>
    <dbReference type="NCBI Taxonomy" id="160689"/>
    <lineage>
        <taxon>Bacteria</taxon>
        <taxon>Bacillati</taxon>
        <taxon>Actinomycetota</taxon>
        <taxon>Actinomycetes</taxon>
        <taxon>Streptosporangiales</taxon>
        <taxon>Streptosporangiaceae</taxon>
        <taxon>Nonomuraea</taxon>
    </lineage>
</organism>
<dbReference type="InterPro" id="IPR011006">
    <property type="entry name" value="CheY-like_superfamily"/>
</dbReference>
<dbReference type="SMART" id="SM00421">
    <property type="entry name" value="HTH_LUXR"/>
    <property type="match status" value="1"/>
</dbReference>
<comment type="caution">
    <text evidence="10">The sequence shown here is derived from an EMBL/GenBank/DDBJ whole genome shotgun (WGS) entry which is preliminary data.</text>
</comment>
<dbReference type="CDD" id="cd15831">
    <property type="entry name" value="BTAD"/>
    <property type="match status" value="1"/>
</dbReference>
<dbReference type="SUPFAM" id="SSF48452">
    <property type="entry name" value="TPR-like"/>
    <property type="match status" value="1"/>
</dbReference>
<dbReference type="InterPro" id="IPR016032">
    <property type="entry name" value="Sig_transdc_resp-reg_C-effctor"/>
</dbReference>
<dbReference type="Gene3D" id="1.25.40.10">
    <property type="entry name" value="Tetratricopeptide repeat domain"/>
    <property type="match status" value="1"/>
</dbReference>
<proteinExistence type="inferred from homology"/>
<feature type="DNA-binding region" description="OmpR/PhoB-type" evidence="7">
    <location>
        <begin position="1"/>
        <end position="98"/>
    </location>
</feature>
<dbReference type="InterPro" id="IPR051677">
    <property type="entry name" value="AfsR-DnrI-RedD_regulator"/>
</dbReference>
<dbReference type="PANTHER" id="PTHR35807:SF1">
    <property type="entry name" value="TRANSCRIPTIONAL REGULATOR REDD"/>
    <property type="match status" value="1"/>
</dbReference>
<evidence type="ECO:0000313" key="10">
    <source>
        <dbReference type="EMBL" id="MCP2344559.1"/>
    </source>
</evidence>
<dbReference type="Pfam" id="PF03704">
    <property type="entry name" value="BTAD"/>
    <property type="match status" value="1"/>
</dbReference>
<comment type="similarity">
    <text evidence="1">Belongs to the AfsR/DnrI/RedD regulatory family.</text>
</comment>
<dbReference type="RefSeq" id="WP_308211097.1">
    <property type="nucleotide sequence ID" value="NZ_BAAAVE010000035.1"/>
</dbReference>
<dbReference type="PROSITE" id="PS50110">
    <property type="entry name" value="RESPONSE_REGULATORY"/>
    <property type="match status" value="1"/>
</dbReference>